<reference evidence="1" key="1">
    <citation type="journal article" date="2015" name="Nature">
        <title>Complex archaea that bridge the gap between prokaryotes and eukaryotes.</title>
        <authorList>
            <person name="Spang A."/>
            <person name="Saw J.H."/>
            <person name="Jorgensen S.L."/>
            <person name="Zaremba-Niedzwiedzka K."/>
            <person name="Martijn J."/>
            <person name="Lind A.E."/>
            <person name="van Eijk R."/>
            <person name="Schleper C."/>
            <person name="Guy L."/>
            <person name="Ettema T.J."/>
        </authorList>
    </citation>
    <scope>NUCLEOTIDE SEQUENCE</scope>
</reference>
<evidence type="ECO:0000313" key="1">
    <source>
        <dbReference type="EMBL" id="KKN79225.1"/>
    </source>
</evidence>
<dbReference type="AlphaFoldDB" id="A0A0F9TD78"/>
<protein>
    <submittedName>
        <fullName evidence="1">Uncharacterized protein</fullName>
    </submittedName>
</protein>
<accession>A0A0F9TD78</accession>
<dbReference type="EMBL" id="LAZR01000251">
    <property type="protein sequence ID" value="KKN79225.1"/>
    <property type="molecule type" value="Genomic_DNA"/>
</dbReference>
<name>A0A0F9TD78_9ZZZZ</name>
<proteinExistence type="predicted"/>
<comment type="caution">
    <text evidence="1">The sequence shown here is derived from an EMBL/GenBank/DDBJ whole genome shotgun (WGS) entry which is preliminary data.</text>
</comment>
<sequence length="72" mass="8490">MKPYLYLTEISYNCPKCGTVNQIECYDNLDLHIKTNYTNSIHETCNNCHAKIDVYFVLEQKEMIIKEKLKKG</sequence>
<organism evidence="1">
    <name type="scientific">marine sediment metagenome</name>
    <dbReference type="NCBI Taxonomy" id="412755"/>
    <lineage>
        <taxon>unclassified sequences</taxon>
        <taxon>metagenomes</taxon>
        <taxon>ecological metagenomes</taxon>
    </lineage>
</organism>
<gene>
    <name evidence="1" type="ORF">LCGC14_0342420</name>
</gene>